<dbReference type="AlphaFoldDB" id="A0AAV6S3U8"/>
<organism evidence="1 2">
    <name type="scientific">Solea senegalensis</name>
    <name type="common">Senegalese sole</name>
    <dbReference type="NCBI Taxonomy" id="28829"/>
    <lineage>
        <taxon>Eukaryota</taxon>
        <taxon>Metazoa</taxon>
        <taxon>Chordata</taxon>
        <taxon>Craniata</taxon>
        <taxon>Vertebrata</taxon>
        <taxon>Euteleostomi</taxon>
        <taxon>Actinopterygii</taxon>
        <taxon>Neopterygii</taxon>
        <taxon>Teleostei</taxon>
        <taxon>Neoteleostei</taxon>
        <taxon>Acanthomorphata</taxon>
        <taxon>Carangaria</taxon>
        <taxon>Pleuronectiformes</taxon>
        <taxon>Pleuronectoidei</taxon>
        <taxon>Soleidae</taxon>
        <taxon>Solea</taxon>
    </lineage>
</organism>
<comment type="caution">
    <text evidence="1">The sequence shown here is derived from an EMBL/GenBank/DDBJ whole genome shotgun (WGS) entry which is preliminary data.</text>
</comment>
<reference evidence="1 2" key="1">
    <citation type="journal article" date="2021" name="Sci. Rep.">
        <title>Chromosome anchoring in Senegalese sole (Solea senegalensis) reveals sex-associated markers and genome rearrangements in flatfish.</title>
        <authorList>
            <person name="Guerrero-Cozar I."/>
            <person name="Gomez-Garrido J."/>
            <person name="Berbel C."/>
            <person name="Martinez-Blanch J.F."/>
            <person name="Alioto T."/>
            <person name="Claros M.G."/>
            <person name="Gagnaire P.A."/>
            <person name="Manchado M."/>
        </authorList>
    </citation>
    <scope>NUCLEOTIDE SEQUENCE [LARGE SCALE GENOMIC DNA]</scope>
    <source>
        <strain evidence="1">Sse05_10M</strain>
    </source>
</reference>
<dbReference type="Proteomes" id="UP000693946">
    <property type="component" value="Linkage Group LG15"/>
</dbReference>
<evidence type="ECO:0000313" key="1">
    <source>
        <dbReference type="EMBL" id="KAG7512184.1"/>
    </source>
</evidence>
<accession>A0AAV6S3U8</accession>
<name>A0AAV6S3U8_SOLSE</name>
<gene>
    <name evidence="1" type="ORF">JOB18_022458</name>
</gene>
<dbReference type="EMBL" id="JAGKHQ010000007">
    <property type="protein sequence ID" value="KAG7512184.1"/>
    <property type="molecule type" value="Genomic_DNA"/>
</dbReference>
<evidence type="ECO:0000313" key="2">
    <source>
        <dbReference type="Proteomes" id="UP000693946"/>
    </source>
</evidence>
<sequence length="77" mass="8771">MFECMSALLQISSVKHLELVVLKQICYNSCYNRHSFICGMLPSGVQTKFTIIDNCNVWMYTCSSAVTFAQWLSLHSV</sequence>
<proteinExistence type="predicted"/>
<protein>
    <submittedName>
        <fullName evidence="1">Uncharacterized protein</fullName>
    </submittedName>
</protein>
<keyword evidence="2" id="KW-1185">Reference proteome</keyword>